<organism evidence="1 2">
    <name type="scientific">Candolleomyces eurysporus</name>
    <dbReference type="NCBI Taxonomy" id="2828524"/>
    <lineage>
        <taxon>Eukaryota</taxon>
        <taxon>Fungi</taxon>
        <taxon>Dikarya</taxon>
        <taxon>Basidiomycota</taxon>
        <taxon>Agaricomycotina</taxon>
        <taxon>Agaricomycetes</taxon>
        <taxon>Agaricomycetidae</taxon>
        <taxon>Agaricales</taxon>
        <taxon>Agaricineae</taxon>
        <taxon>Psathyrellaceae</taxon>
        <taxon>Candolleomyces</taxon>
    </lineage>
</organism>
<evidence type="ECO:0000313" key="1">
    <source>
        <dbReference type="EMBL" id="KAJ2937003.1"/>
    </source>
</evidence>
<reference evidence="1" key="1">
    <citation type="submission" date="2022-06" db="EMBL/GenBank/DDBJ databases">
        <title>Genome Sequence of Candolleomyces eurysporus.</title>
        <authorList>
            <person name="Buettner E."/>
        </authorList>
    </citation>
    <scope>NUCLEOTIDE SEQUENCE</scope>
    <source>
        <strain evidence="1">VTCC 930004</strain>
    </source>
</reference>
<dbReference type="OrthoDB" id="2904962at2759"/>
<name>A0A9W8JN67_9AGAR</name>
<dbReference type="EMBL" id="JANBPK010000006">
    <property type="protein sequence ID" value="KAJ2937003.1"/>
    <property type="molecule type" value="Genomic_DNA"/>
</dbReference>
<gene>
    <name evidence="1" type="ORF">H1R20_g113</name>
</gene>
<dbReference type="Gene3D" id="3.80.10.10">
    <property type="entry name" value="Ribonuclease Inhibitor"/>
    <property type="match status" value="1"/>
</dbReference>
<dbReference type="Proteomes" id="UP001140091">
    <property type="component" value="Unassembled WGS sequence"/>
</dbReference>
<accession>A0A9W8JN67</accession>
<dbReference type="AlphaFoldDB" id="A0A9W8JN67"/>
<feature type="non-terminal residue" evidence="1">
    <location>
        <position position="1"/>
    </location>
</feature>
<sequence length="436" mass="50209">MPIALLRDFAGDHKRGLKDAIREAQSFVRGRSFWKEAEAAVWRLPLPEDVVYSIIDTYLSRDIETLRSLSLSCKALALYCQRTILQVVTVSTIRYERKSSPFKRFASVIEEDSRILELAQELKLLDKHYTVLPGEGPKHMTKSQVALQTILKQPWKALHRLHLSMQGDWEKIPKPLKRAIVHALKLPTLRELALSGIEVPLHLISHCRGLETLEVRGDARVPIRHSTPTKMATIAPRRLVLQRTDPAHLMQLFSETSSLRHHNLASLTFGAQRSMVQDVIQALPPMTLRSISSLTILLTHPISDQGPCLLSLKGFSRLESIGISEELFGKNPAALEWVFQILSSLRPSTRLRTIELSFRYDDMQHIFDCDWTQIDKLLQRRWPRLEELRVVGYARYPLEMDWYRIHNFGKRLSAKLPSLRRGVLQTEVKNAYDLWK</sequence>
<evidence type="ECO:0000313" key="2">
    <source>
        <dbReference type="Proteomes" id="UP001140091"/>
    </source>
</evidence>
<dbReference type="SUPFAM" id="SSF52047">
    <property type="entry name" value="RNI-like"/>
    <property type="match status" value="1"/>
</dbReference>
<comment type="caution">
    <text evidence="1">The sequence shown here is derived from an EMBL/GenBank/DDBJ whole genome shotgun (WGS) entry which is preliminary data.</text>
</comment>
<proteinExistence type="predicted"/>
<keyword evidence="2" id="KW-1185">Reference proteome</keyword>
<protein>
    <submittedName>
        <fullName evidence="1">Uncharacterized protein</fullName>
    </submittedName>
</protein>
<dbReference type="InterPro" id="IPR032675">
    <property type="entry name" value="LRR_dom_sf"/>
</dbReference>